<feature type="region of interest" description="Disordered" evidence="1">
    <location>
        <begin position="1"/>
        <end position="48"/>
    </location>
</feature>
<evidence type="ECO:0000313" key="2">
    <source>
        <dbReference type="EMBL" id="KAL2071107.1"/>
    </source>
</evidence>
<feature type="region of interest" description="Disordered" evidence="1">
    <location>
        <begin position="287"/>
        <end position="395"/>
    </location>
</feature>
<dbReference type="EMBL" id="JAZHXI010000005">
    <property type="protein sequence ID" value="KAL2071107.1"/>
    <property type="molecule type" value="Genomic_DNA"/>
</dbReference>
<comment type="caution">
    <text evidence="2">The sequence shown here is derived from an EMBL/GenBank/DDBJ whole genome shotgun (WGS) entry which is preliminary data.</text>
</comment>
<evidence type="ECO:0000313" key="3">
    <source>
        <dbReference type="Proteomes" id="UP001595075"/>
    </source>
</evidence>
<keyword evidence="3" id="KW-1185">Reference proteome</keyword>
<proteinExistence type="predicted"/>
<dbReference type="Proteomes" id="UP001595075">
    <property type="component" value="Unassembled WGS sequence"/>
</dbReference>
<feature type="compositionally biased region" description="Low complexity" evidence="1">
    <location>
        <begin position="328"/>
        <end position="337"/>
    </location>
</feature>
<feature type="compositionally biased region" description="Low complexity" evidence="1">
    <location>
        <begin position="303"/>
        <end position="312"/>
    </location>
</feature>
<sequence length="395" mass="42294">MAPSADSSPVSNRNHQSSSRPESANDRPFFSESNSSDHGNGSPFFFEESSYSAEINNAMQPQSEQNIDSAMSNSSDVTPLALESDLIETYGASPVVSFGQSGSFQSVDGPLDEDEMADWNNQGFGDTQVVDHGHAESSSTLLGSHILPESPLDPELYNQMGNMMGSNESQPRDIGIGIGQHGMENTTAESYRDHEPAMARCAECGATALMNTNPALPTAAQATIQTRPSGKNNGKRRLMCNIVPDEPKSLTSGISIEWVIQNLKILRCMMNRVQEIEDHLNTAGNHAPTTQDLLDDLINNPVSSNDTLTDASSDSDSEDTGDDDQQSDSDQLSDTPSETSQPTSRLNPIAATLPPPDDSNFPDRYSVSSVPPSPTHTGPRSVTEPLSDAGSEMNA</sequence>
<feature type="compositionally biased region" description="Polar residues" evidence="1">
    <location>
        <begin position="1"/>
        <end position="22"/>
    </location>
</feature>
<name>A0ABR4CMB4_9HELO</name>
<organism evidence="2 3">
    <name type="scientific">Oculimacula yallundae</name>
    <dbReference type="NCBI Taxonomy" id="86028"/>
    <lineage>
        <taxon>Eukaryota</taxon>
        <taxon>Fungi</taxon>
        <taxon>Dikarya</taxon>
        <taxon>Ascomycota</taxon>
        <taxon>Pezizomycotina</taxon>
        <taxon>Leotiomycetes</taxon>
        <taxon>Helotiales</taxon>
        <taxon>Ploettnerulaceae</taxon>
        <taxon>Oculimacula</taxon>
    </lineage>
</organism>
<feature type="compositionally biased region" description="Acidic residues" evidence="1">
    <location>
        <begin position="313"/>
        <end position="327"/>
    </location>
</feature>
<accession>A0ABR4CMB4</accession>
<gene>
    <name evidence="2" type="ORF">VTL71DRAFT_12342</name>
</gene>
<reference evidence="2 3" key="1">
    <citation type="journal article" date="2024" name="Commun. Biol.">
        <title>Comparative genomic analysis of thermophilic fungi reveals convergent evolutionary adaptations and gene losses.</title>
        <authorList>
            <person name="Steindorff A.S."/>
            <person name="Aguilar-Pontes M.V."/>
            <person name="Robinson A.J."/>
            <person name="Andreopoulos B."/>
            <person name="LaButti K."/>
            <person name="Kuo A."/>
            <person name="Mondo S."/>
            <person name="Riley R."/>
            <person name="Otillar R."/>
            <person name="Haridas S."/>
            <person name="Lipzen A."/>
            <person name="Grimwood J."/>
            <person name="Schmutz J."/>
            <person name="Clum A."/>
            <person name="Reid I.D."/>
            <person name="Moisan M.C."/>
            <person name="Butler G."/>
            <person name="Nguyen T.T.M."/>
            <person name="Dewar K."/>
            <person name="Conant G."/>
            <person name="Drula E."/>
            <person name="Henrissat B."/>
            <person name="Hansel C."/>
            <person name="Singer S."/>
            <person name="Hutchinson M.I."/>
            <person name="de Vries R.P."/>
            <person name="Natvig D.O."/>
            <person name="Powell A.J."/>
            <person name="Tsang A."/>
            <person name="Grigoriev I.V."/>
        </authorList>
    </citation>
    <scope>NUCLEOTIDE SEQUENCE [LARGE SCALE GENOMIC DNA]</scope>
    <source>
        <strain evidence="2 3">CBS 494.80</strain>
    </source>
</reference>
<evidence type="ECO:0000256" key="1">
    <source>
        <dbReference type="SAM" id="MobiDB-lite"/>
    </source>
</evidence>
<protein>
    <submittedName>
        <fullName evidence="2">Uncharacterized protein</fullName>
    </submittedName>
</protein>